<dbReference type="PANTHER" id="PTHR43576:SF2">
    <property type="entry name" value="INTRACELLULAR EXO-ALPHA-L-ARABINOFURANOSIDASE 2"/>
    <property type="match status" value="1"/>
</dbReference>
<dbReference type="Proteomes" id="UP000515312">
    <property type="component" value="Chromosome"/>
</dbReference>
<dbReference type="GO" id="GO:0046556">
    <property type="term" value="F:alpha-L-arabinofuranosidase activity"/>
    <property type="evidence" value="ECO:0007669"/>
    <property type="project" value="UniProtKB-EC"/>
</dbReference>
<evidence type="ECO:0000313" key="10">
    <source>
        <dbReference type="EMBL" id="QNI32380.1"/>
    </source>
</evidence>
<gene>
    <name evidence="10" type="ORF">H7849_25960</name>
</gene>
<evidence type="ECO:0000256" key="1">
    <source>
        <dbReference type="ARBA" id="ARBA00001462"/>
    </source>
</evidence>
<keyword evidence="5" id="KW-0378">Hydrolase</keyword>
<feature type="signal peptide" evidence="8">
    <location>
        <begin position="1"/>
        <end position="26"/>
    </location>
</feature>
<dbReference type="KEGG" id="adin:H7849_25960"/>
<evidence type="ECO:0000256" key="8">
    <source>
        <dbReference type="SAM" id="SignalP"/>
    </source>
</evidence>
<evidence type="ECO:0000313" key="11">
    <source>
        <dbReference type="Proteomes" id="UP000515312"/>
    </source>
</evidence>
<feature type="chain" id="PRO_5029009124" description="non-reducing end alpha-L-arabinofuranosidase" evidence="8">
    <location>
        <begin position="27"/>
        <end position="550"/>
    </location>
</feature>
<evidence type="ECO:0000256" key="5">
    <source>
        <dbReference type="ARBA" id="ARBA00022801"/>
    </source>
</evidence>
<comment type="subunit">
    <text evidence="3">Homohexamer; trimer of dimers.</text>
</comment>
<sequence length="550" mass="61270">MQRREFLKTSALAGSAYFLFRKQALAATADAHIEVLVNEPIATIQPEIYGHFTEHLGGVVYDGIWVGEKSSIPNIHGIRKELVEKLKAIKAPVIRWPGGCFADSYDWKDGIGPRDKRPRRTNFWVDDPQAKKLPNDAVQKYEPNTFGTDEFVQFCKLSNADPYIAANLRALPPLSFDQWVEYCNSPAHSTTYADIRAAAGYPEPYNVRYWGIGNESWGCGGNFTPEEYSNEYRRFTAWVPDYGVDPRFVASGPNEDDVDWTTQFFEDILHRRPIHPPYGWSVHNYTNALEALNFNDQDAYSLFYKGTSTERIIQNMWTAMGVFDRDHQTRMVVDEYGPWYGAGTEVDPTHIFGQQITMRDAIVTAFTLDIFNRHAEKVCMANCAQLINCIDSLFIAHEDKFIVTPNFNVFEMYAAHQGAKAVRAEFSAPSVGFTDIVKPDRWGPPRGGERSVQRSLNGLMGSASVNGKQLTLTVVNPSLTDARDTQIAVRGGSVATATATVLAASDIHAHNTFEQPNAVTTKSAQATASGSTVAFAFPPMSVTKVEITLS</sequence>
<keyword evidence="8" id="KW-0732">Signal</keyword>
<dbReference type="Gene3D" id="3.20.20.80">
    <property type="entry name" value="Glycosidases"/>
    <property type="match status" value="1"/>
</dbReference>
<dbReference type="RefSeq" id="WP_186743335.1">
    <property type="nucleotide sequence ID" value="NZ_CP060394.1"/>
</dbReference>
<keyword evidence="11" id="KW-1185">Reference proteome</keyword>
<evidence type="ECO:0000256" key="3">
    <source>
        <dbReference type="ARBA" id="ARBA00011165"/>
    </source>
</evidence>
<reference evidence="10 11" key="1">
    <citation type="submission" date="2020-08" db="EMBL/GenBank/DDBJ databases">
        <title>Edaphobacter telluris sp. nov. and Acidobacterium dinghuensis sp. nov., two acidobacteria isolated from forest soil.</title>
        <authorList>
            <person name="Fu J."/>
            <person name="Qiu L."/>
        </authorList>
    </citation>
    <scope>NUCLEOTIDE SEQUENCE [LARGE SCALE GENOMIC DNA]</scope>
    <source>
        <strain evidence="10">4Y35</strain>
    </source>
</reference>
<dbReference type="InterPro" id="IPR055235">
    <property type="entry name" value="ASD1_cat"/>
</dbReference>
<dbReference type="SUPFAM" id="SSF51445">
    <property type="entry name" value="(Trans)glycosidases"/>
    <property type="match status" value="1"/>
</dbReference>
<comment type="similarity">
    <text evidence="2">Belongs to the glycosyl hydrolase 51 family.</text>
</comment>
<dbReference type="Gene3D" id="2.60.40.1180">
    <property type="entry name" value="Golgi alpha-mannosidase II"/>
    <property type="match status" value="1"/>
</dbReference>
<evidence type="ECO:0000256" key="4">
    <source>
        <dbReference type="ARBA" id="ARBA00012670"/>
    </source>
</evidence>
<name>A0A7G8BIL0_9BACT</name>
<evidence type="ECO:0000256" key="6">
    <source>
        <dbReference type="ARBA" id="ARBA00023277"/>
    </source>
</evidence>
<evidence type="ECO:0000259" key="9">
    <source>
        <dbReference type="SMART" id="SM00813"/>
    </source>
</evidence>
<feature type="domain" description="Alpha-L-arabinofuranosidase C-terminal" evidence="9">
    <location>
        <begin position="334"/>
        <end position="541"/>
    </location>
</feature>
<keyword evidence="7" id="KW-0326">Glycosidase</keyword>
<dbReference type="InterPro" id="IPR010720">
    <property type="entry name" value="Alpha-L-AF_C"/>
</dbReference>
<dbReference type="InterPro" id="IPR017853">
    <property type="entry name" value="GH"/>
</dbReference>
<accession>A0A7G8BIL0</accession>
<dbReference type="GO" id="GO:0046373">
    <property type="term" value="P:L-arabinose metabolic process"/>
    <property type="evidence" value="ECO:0007669"/>
    <property type="project" value="InterPro"/>
</dbReference>
<dbReference type="SMART" id="SM00813">
    <property type="entry name" value="Alpha-L-AF_C"/>
    <property type="match status" value="1"/>
</dbReference>
<dbReference type="SUPFAM" id="SSF51011">
    <property type="entry name" value="Glycosyl hydrolase domain"/>
    <property type="match status" value="1"/>
</dbReference>
<comment type="catalytic activity">
    <reaction evidence="1">
        <text>Hydrolysis of terminal non-reducing alpha-L-arabinofuranoside residues in alpha-L-arabinosides.</text>
        <dbReference type="EC" id="3.2.1.55"/>
    </reaction>
</comment>
<dbReference type="AlphaFoldDB" id="A0A7G8BIL0"/>
<dbReference type="Pfam" id="PF06964">
    <property type="entry name" value="Alpha-L-AF_C"/>
    <property type="match status" value="1"/>
</dbReference>
<evidence type="ECO:0000256" key="7">
    <source>
        <dbReference type="ARBA" id="ARBA00023295"/>
    </source>
</evidence>
<keyword evidence="6" id="KW-0119">Carbohydrate metabolism</keyword>
<evidence type="ECO:0000256" key="2">
    <source>
        <dbReference type="ARBA" id="ARBA00007186"/>
    </source>
</evidence>
<proteinExistence type="inferred from homology"/>
<dbReference type="PANTHER" id="PTHR43576">
    <property type="entry name" value="ALPHA-L-ARABINOFURANOSIDASE C-RELATED"/>
    <property type="match status" value="1"/>
</dbReference>
<dbReference type="GO" id="GO:0000272">
    <property type="term" value="P:polysaccharide catabolic process"/>
    <property type="evidence" value="ECO:0007669"/>
    <property type="project" value="TreeGrafter"/>
</dbReference>
<protein>
    <recommendedName>
        <fullName evidence="4">non-reducing end alpha-L-arabinofuranosidase</fullName>
        <ecNumber evidence="4">3.2.1.55</ecNumber>
    </recommendedName>
</protein>
<dbReference type="EMBL" id="CP060394">
    <property type="protein sequence ID" value="QNI32380.1"/>
    <property type="molecule type" value="Genomic_DNA"/>
</dbReference>
<dbReference type="InterPro" id="IPR013780">
    <property type="entry name" value="Glyco_hydro_b"/>
</dbReference>
<organism evidence="10 11">
    <name type="scientific">Alloacidobacterium dinghuense</name>
    <dbReference type="NCBI Taxonomy" id="2763107"/>
    <lineage>
        <taxon>Bacteria</taxon>
        <taxon>Pseudomonadati</taxon>
        <taxon>Acidobacteriota</taxon>
        <taxon>Terriglobia</taxon>
        <taxon>Terriglobales</taxon>
        <taxon>Acidobacteriaceae</taxon>
        <taxon>Alloacidobacterium</taxon>
    </lineage>
</organism>
<dbReference type="EC" id="3.2.1.55" evidence="4"/>
<dbReference type="Pfam" id="PF22848">
    <property type="entry name" value="ASD1_dom"/>
    <property type="match status" value="1"/>
</dbReference>